<dbReference type="PATRIC" id="fig|1423772.3.peg.366"/>
<name>A0A0R2B4S4_9LACO</name>
<dbReference type="EMBL" id="AYYN01000092">
    <property type="protein sequence ID" value="KRM74510.1"/>
    <property type="molecule type" value="Genomic_DNA"/>
</dbReference>
<protein>
    <submittedName>
        <fullName evidence="1">Uncharacterized protein</fullName>
    </submittedName>
</protein>
<organism evidence="1 2">
    <name type="scientific">Ligilactobacillus murinus DSM 20452 = NBRC 14221</name>
    <dbReference type="NCBI Taxonomy" id="1423772"/>
    <lineage>
        <taxon>Bacteria</taxon>
        <taxon>Bacillati</taxon>
        <taxon>Bacillota</taxon>
        <taxon>Bacilli</taxon>
        <taxon>Lactobacillales</taxon>
        <taxon>Lactobacillaceae</taxon>
        <taxon>Ligilactobacillus</taxon>
    </lineage>
</organism>
<evidence type="ECO:0000313" key="1">
    <source>
        <dbReference type="EMBL" id="KRM74510.1"/>
    </source>
</evidence>
<accession>A0A0R2B4S4</accession>
<dbReference type="Proteomes" id="UP000051612">
    <property type="component" value="Unassembled WGS sequence"/>
</dbReference>
<sequence length="103" mass="11501">MTGEVLILIKFKAAKRALILELELVMDVIVDDENTVYETVRLEREELDSAVIDLVPSTQGIVCVTSFSVDDVIGFIIADKQNKNAYGIGFIDYDNQSQFVKLS</sequence>
<reference evidence="1 2" key="1">
    <citation type="journal article" date="2015" name="Genome Announc.">
        <title>Expanding the biotechnology potential of lactobacilli through comparative genomics of 213 strains and associated genera.</title>
        <authorList>
            <person name="Sun Z."/>
            <person name="Harris H.M."/>
            <person name="McCann A."/>
            <person name="Guo C."/>
            <person name="Argimon S."/>
            <person name="Zhang W."/>
            <person name="Yang X."/>
            <person name="Jeffery I.B."/>
            <person name="Cooney J.C."/>
            <person name="Kagawa T.F."/>
            <person name="Liu W."/>
            <person name="Song Y."/>
            <person name="Salvetti E."/>
            <person name="Wrobel A."/>
            <person name="Rasinkangas P."/>
            <person name="Parkhill J."/>
            <person name="Rea M.C."/>
            <person name="O'Sullivan O."/>
            <person name="Ritari J."/>
            <person name="Douillard F.P."/>
            <person name="Paul Ross R."/>
            <person name="Yang R."/>
            <person name="Briner A.E."/>
            <person name="Felis G.E."/>
            <person name="de Vos W.M."/>
            <person name="Barrangou R."/>
            <person name="Klaenhammer T.R."/>
            <person name="Caufield P.W."/>
            <person name="Cui Y."/>
            <person name="Zhang H."/>
            <person name="O'Toole P.W."/>
        </authorList>
    </citation>
    <scope>NUCLEOTIDE SEQUENCE [LARGE SCALE GENOMIC DNA]</scope>
    <source>
        <strain evidence="1 2">DSM 20452</strain>
    </source>
</reference>
<dbReference type="AlphaFoldDB" id="A0A0R2B4S4"/>
<comment type="caution">
    <text evidence="1">The sequence shown here is derived from an EMBL/GenBank/DDBJ whole genome shotgun (WGS) entry which is preliminary data.</text>
</comment>
<proteinExistence type="predicted"/>
<evidence type="ECO:0000313" key="2">
    <source>
        <dbReference type="Proteomes" id="UP000051612"/>
    </source>
</evidence>
<gene>
    <name evidence="1" type="ORF">FC48_GL000333</name>
</gene>